<protein>
    <submittedName>
        <fullName evidence="1">Uncharacterized protein</fullName>
    </submittedName>
</protein>
<dbReference type="AlphaFoldDB" id="A0AAE9L8C8"/>
<sequence>MAQSFAYLDNVGILHLHPLESEAAKHGKYAATNLGYDESGFPVIEGEGTVYYSDQDKAYIKGNEHNGQLIATPSILKQLITELK</sequence>
<proteinExistence type="predicted"/>
<evidence type="ECO:0000313" key="2">
    <source>
        <dbReference type="Proteomes" id="UP001055784"/>
    </source>
</evidence>
<organism evidence="1 2">
    <name type="scientific">Paenibacillus polymyxa</name>
    <name type="common">Bacillus polymyxa</name>
    <dbReference type="NCBI Taxonomy" id="1406"/>
    <lineage>
        <taxon>Bacteria</taxon>
        <taxon>Bacillati</taxon>
        <taxon>Bacillota</taxon>
        <taxon>Bacilli</taxon>
        <taxon>Bacillales</taxon>
        <taxon>Paenibacillaceae</taxon>
        <taxon>Paenibacillus</taxon>
    </lineage>
</organism>
<evidence type="ECO:0000313" key="1">
    <source>
        <dbReference type="EMBL" id="URJ50715.1"/>
    </source>
</evidence>
<dbReference type="Proteomes" id="UP001055784">
    <property type="component" value="Chromosome"/>
</dbReference>
<dbReference type="EMBL" id="CP097770">
    <property type="protein sequence ID" value="URJ50715.1"/>
    <property type="molecule type" value="Genomic_DNA"/>
</dbReference>
<dbReference type="RefSeq" id="WP_250260626.1">
    <property type="nucleotide sequence ID" value="NZ_CP097770.1"/>
</dbReference>
<accession>A0AAE9L8C8</accession>
<name>A0AAE9L8C8_PAEPO</name>
<reference evidence="1" key="1">
    <citation type="submission" date="2022-11" db="EMBL/GenBank/DDBJ databases">
        <authorList>
            <person name="Vasilchenko N.G."/>
            <person name="Prazdnova E.V."/>
            <person name="Gorovtsov A.V."/>
            <person name="Chistyakov V.A."/>
            <person name="Pak M.L."/>
        </authorList>
    </citation>
    <scope>NUCLEOTIDE SEQUENCE</scope>
    <source>
        <strain evidence="1">R 4.5</strain>
    </source>
</reference>
<gene>
    <name evidence="1" type="ORF">MF626_000081</name>
</gene>